<name>A0A371GAR9_MUCPR</name>
<protein>
    <submittedName>
        <fullName evidence="1">Uncharacterized protein</fullName>
    </submittedName>
</protein>
<organism evidence="1 2">
    <name type="scientific">Mucuna pruriens</name>
    <name type="common">Velvet bean</name>
    <name type="synonym">Dolichos pruriens</name>
    <dbReference type="NCBI Taxonomy" id="157652"/>
    <lineage>
        <taxon>Eukaryota</taxon>
        <taxon>Viridiplantae</taxon>
        <taxon>Streptophyta</taxon>
        <taxon>Embryophyta</taxon>
        <taxon>Tracheophyta</taxon>
        <taxon>Spermatophyta</taxon>
        <taxon>Magnoliopsida</taxon>
        <taxon>eudicotyledons</taxon>
        <taxon>Gunneridae</taxon>
        <taxon>Pentapetalae</taxon>
        <taxon>rosids</taxon>
        <taxon>fabids</taxon>
        <taxon>Fabales</taxon>
        <taxon>Fabaceae</taxon>
        <taxon>Papilionoideae</taxon>
        <taxon>50 kb inversion clade</taxon>
        <taxon>NPAAA clade</taxon>
        <taxon>indigoferoid/millettioid clade</taxon>
        <taxon>Phaseoleae</taxon>
        <taxon>Mucuna</taxon>
    </lineage>
</organism>
<evidence type="ECO:0000313" key="1">
    <source>
        <dbReference type="EMBL" id="RDX87660.1"/>
    </source>
</evidence>
<evidence type="ECO:0000313" key="2">
    <source>
        <dbReference type="Proteomes" id="UP000257109"/>
    </source>
</evidence>
<comment type="caution">
    <text evidence="1">The sequence shown here is derived from an EMBL/GenBank/DDBJ whole genome shotgun (WGS) entry which is preliminary data.</text>
</comment>
<dbReference type="AlphaFoldDB" id="A0A371GAR9"/>
<keyword evidence="2" id="KW-1185">Reference proteome</keyword>
<feature type="non-terminal residue" evidence="1">
    <location>
        <position position="1"/>
    </location>
</feature>
<gene>
    <name evidence="1" type="ORF">CR513_30836</name>
</gene>
<accession>A0A371GAR9</accession>
<sequence>MLDYHQFYKSLGISNSIPRYQSSEPFIVYIDASMMCLSDALMLKDLAPKQFKTRSGELSYHELELGTLVDESRFEDFSDHKSLRHLLKKKFEKETTNLRDSTIVCEVTLKSRKLGILNVTSNLMEGRREGWKLGLYLLDR</sequence>
<proteinExistence type="predicted"/>
<reference evidence="1" key="1">
    <citation type="submission" date="2018-05" db="EMBL/GenBank/DDBJ databases">
        <title>Draft genome of Mucuna pruriens seed.</title>
        <authorList>
            <person name="Nnadi N.E."/>
            <person name="Vos R."/>
            <person name="Hasami M.H."/>
            <person name="Devisetty U.K."/>
            <person name="Aguiy J.C."/>
        </authorList>
    </citation>
    <scope>NUCLEOTIDE SEQUENCE [LARGE SCALE GENOMIC DNA]</scope>
    <source>
        <strain evidence="1">JCA_2017</strain>
    </source>
</reference>
<dbReference type="Proteomes" id="UP000257109">
    <property type="component" value="Unassembled WGS sequence"/>
</dbReference>
<dbReference type="EMBL" id="QJKJ01006162">
    <property type="protein sequence ID" value="RDX87660.1"/>
    <property type="molecule type" value="Genomic_DNA"/>
</dbReference>